<name>A0ABP4QWA2_9ACTN</name>
<keyword evidence="2" id="KW-1185">Reference proteome</keyword>
<evidence type="ECO:0000313" key="1">
    <source>
        <dbReference type="EMBL" id="GAA1623830.1"/>
    </source>
</evidence>
<reference evidence="2" key="1">
    <citation type="journal article" date="2019" name="Int. J. Syst. Evol. Microbiol.">
        <title>The Global Catalogue of Microorganisms (GCM) 10K type strain sequencing project: providing services to taxonomists for standard genome sequencing and annotation.</title>
        <authorList>
            <consortium name="The Broad Institute Genomics Platform"/>
            <consortium name="The Broad Institute Genome Sequencing Center for Infectious Disease"/>
            <person name="Wu L."/>
            <person name="Ma J."/>
        </authorList>
    </citation>
    <scope>NUCLEOTIDE SEQUENCE [LARGE SCALE GENOMIC DNA]</scope>
    <source>
        <strain evidence="2">JCM 13929</strain>
    </source>
</reference>
<evidence type="ECO:0000313" key="2">
    <source>
        <dbReference type="Proteomes" id="UP001500064"/>
    </source>
</evidence>
<dbReference type="InterPro" id="IPR017101">
    <property type="entry name" value="P-loop_ATP/GTP-bd_All4644_prd"/>
</dbReference>
<comment type="caution">
    <text evidence="1">The sequence shown here is derived from an EMBL/GenBank/DDBJ whole genome shotgun (WGS) entry which is preliminary data.</text>
</comment>
<dbReference type="InterPro" id="IPR027417">
    <property type="entry name" value="P-loop_NTPase"/>
</dbReference>
<gene>
    <name evidence="1" type="ORF">GCM10009733_020590</name>
</gene>
<dbReference type="PIRSF" id="PIRSF037081">
    <property type="entry name" value="P-loop_All4644_prd"/>
    <property type="match status" value="1"/>
</dbReference>
<dbReference type="Gene3D" id="3.40.50.300">
    <property type="entry name" value="P-loop containing nucleotide triphosphate hydrolases"/>
    <property type="match status" value="1"/>
</dbReference>
<dbReference type="EMBL" id="BAAAMU010000011">
    <property type="protein sequence ID" value="GAA1623830.1"/>
    <property type="molecule type" value="Genomic_DNA"/>
</dbReference>
<dbReference type="RefSeq" id="WP_346103479.1">
    <property type="nucleotide sequence ID" value="NZ_BAAAMU010000011.1"/>
</dbReference>
<dbReference type="Pfam" id="PF13671">
    <property type="entry name" value="AAA_33"/>
    <property type="match status" value="1"/>
</dbReference>
<evidence type="ECO:0008006" key="3">
    <source>
        <dbReference type="Google" id="ProtNLM"/>
    </source>
</evidence>
<organism evidence="1 2">
    <name type="scientific">Nonomuraea maheshkhaliensis</name>
    <dbReference type="NCBI Taxonomy" id="419590"/>
    <lineage>
        <taxon>Bacteria</taxon>
        <taxon>Bacillati</taxon>
        <taxon>Actinomycetota</taxon>
        <taxon>Actinomycetes</taxon>
        <taxon>Streptosporangiales</taxon>
        <taxon>Streptosporangiaceae</taxon>
        <taxon>Nonomuraea</taxon>
    </lineage>
</organism>
<accession>A0ABP4QWA2</accession>
<dbReference type="SUPFAM" id="SSF52540">
    <property type="entry name" value="P-loop containing nucleoside triphosphate hydrolases"/>
    <property type="match status" value="1"/>
</dbReference>
<sequence length="150" mass="16571">MSTLIYTRGLPASGKSTWAKAWVAQDVGGRVRVNKDDLRDMAHGGEFVKGATEQHINAIRDSIILELLRSGVDVVCDDTNLPERTGHHLHQLAAKVGASVQVKDFTHVPLGVCIQRDAARPRSVGEHVIRDMHRALLAKRPQPPRPVPRR</sequence>
<dbReference type="Proteomes" id="UP001500064">
    <property type="component" value="Unassembled WGS sequence"/>
</dbReference>
<proteinExistence type="predicted"/>
<protein>
    <recommendedName>
        <fullName evidence="3">ATP-binding protein</fullName>
    </recommendedName>
</protein>